<name>A0A074XKB6_AURPU</name>
<sequence length="312" mass="32698">MSTVHVQNISAQTSEKEVRDFFSFCGKISNISVTPESNEADSVKSASVTFEKESAAKTALLLDNTQLGANQVHVAATASLDELSGGKLSAADNDTSDKDNLSQEDKPRSRIVAEYLAHGYTISDKAIERALALDQQHGVSARFTSTLQQFDAKYQATAKAQGIDQKLGVTDKGAAAWSGLNSYFEKALGTPTGQRLRGFYNQGSKQVLDVHNEARHLANLKTGKNDVHSVGNDKTQCSCASDAGACPCAPGHCACSGCAKNSDKSTGATAESANMKVVSEEPRKTKCNCGGAEGSCPCPAGQCTCNGCAKAS</sequence>
<dbReference type="GeneID" id="40745270"/>
<proteinExistence type="predicted"/>
<dbReference type="PROSITE" id="PS50102">
    <property type="entry name" value="RRM"/>
    <property type="match status" value="1"/>
</dbReference>
<keyword evidence="4" id="KW-1185">Reference proteome</keyword>
<dbReference type="OrthoDB" id="7763451at2759"/>
<dbReference type="Pfam" id="PF00076">
    <property type="entry name" value="RRM_1"/>
    <property type="match status" value="1"/>
</dbReference>
<dbReference type="HOGENOM" id="CLU_074138_0_0_1"/>
<organism evidence="3 4">
    <name type="scientific">Aureobasidium pullulans EXF-150</name>
    <dbReference type="NCBI Taxonomy" id="1043002"/>
    <lineage>
        <taxon>Eukaryota</taxon>
        <taxon>Fungi</taxon>
        <taxon>Dikarya</taxon>
        <taxon>Ascomycota</taxon>
        <taxon>Pezizomycotina</taxon>
        <taxon>Dothideomycetes</taxon>
        <taxon>Dothideomycetidae</taxon>
        <taxon>Dothideales</taxon>
        <taxon>Saccotheciaceae</taxon>
        <taxon>Aureobasidium</taxon>
    </lineage>
</organism>
<dbReference type="SUPFAM" id="SSF54928">
    <property type="entry name" value="RNA-binding domain, RBD"/>
    <property type="match status" value="1"/>
</dbReference>
<keyword evidence="1" id="KW-0694">RNA-binding</keyword>
<dbReference type="InterPro" id="IPR000504">
    <property type="entry name" value="RRM_dom"/>
</dbReference>
<evidence type="ECO:0000256" key="1">
    <source>
        <dbReference type="PROSITE-ProRule" id="PRU00176"/>
    </source>
</evidence>
<protein>
    <recommendedName>
        <fullName evidence="2">RRM domain-containing protein</fullName>
    </recommendedName>
</protein>
<dbReference type="Proteomes" id="UP000030706">
    <property type="component" value="Unassembled WGS sequence"/>
</dbReference>
<dbReference type="STRING" id="1043002.A0A074XKB6"/>
<dbReference type="InterPro" id="IPR012677">
    <property type="entry name" value="Nucleotide-bd_a/b_plait_sf"/>
</dbReference>
<reference evidence="3 4" key="1">
    <citation type="journal article" date="2014" name="BMC Genomics">
        <title>Genome sequencing of four Aureobasidium pullulans varieties: biotechnological potential, stress tolerance, and description of new species.</title>
        <authorList>
            <person name="Gostin Ar C."/>
            <person name="Ohm R.A."/>
            <person name="Kogej T."/>
            <person name="Sonjak S."/>
            <person name="Turk M."/>
            <person name="Zajc J."/>
            <person name="Zalar P."/>
            <person name="Grube M."/>
            <person name="Sun H."/>
            <person name="Han J."/>
            <person name="Sharma A."/>
            <person name="Chiniquy J."/>
            <person name="Ngan C.Y."/>
            <person name="Lipzen A."/>
            <person name="Barry K."/>
            <person name="Grigoriev I.V."/>
            <person name="Gunde-Cimerman N."/>
        </authorList>
    </citation>
    <scope>NUCLEOTIDE SEQUENCE [LARGE SCALE GENOMIC DNA]</scope>
    <source>
        <strain evidence="3 4">EXF-150</strain>
    </source>
</reference>
<feature type="domain" description="RRM" evidence="2">
    <location>
        <begin position="2"/>
        <end position="79"/>
    </location>
</feature>
<dbReference type="GO" id="GO:0003723">
    <property type="term" value="F:RNA binding"/>
    <property type="evidence" value="ECO:0007669"/>
    <property type="project" value="UniProtKB-UniRule"/>
</dbReference>
<gene>
    <name evidence="3" type="ORF">M438DRAFT_322498</name>
</gene>
<dbReference type="PANTHER" id="PTHR32343:SF10">
    <property type="entry name" value="RNA-BINDING REGION RNP-1 DOMAIN-CONTAINING PROTEIN"/>
    <property type="match status" value="1"/>
</dbReference>
<dbReference type="EMBL" id="KL584987">
    <property type="protein sequence ID" value="KEQ82477.1"/>
    <property type="molecule type" value="Genomic_DNA"/>
</dbReference>
<evidence type="ECO:0000313" key="3">
    <source>
        <dbReference type="EMBL" id="KEQ82477.1"/>
    </source>
</evidence>
<evidence type="ECO:0000313" key="4">
    <source>
        <dbReference type="Proteomes" id="UP000030706"/>
    </source>
</evidence>
<dbReference type="RefSeq" id="XP_029758664.1">
    <property type="nucleotide sequence ID" value="XM_029902964.1"/>
</dbReference>
<dbReference type="SMART" id="SM00360">
    <property type="entry name" value="RRM"/>
    <property type="match status" value="1"/>
</dbReference>
<dbReference type="AlphaFoldDB" id="A0A074XKB6"/>
<dbReference type="InterPro" id="IPR035979">
    <property type="entry name" value="RBD_domain_sf"/>
</dbReference>
<evidence type="ECO:0000259" key="2">
    <source>
        <dbReference type="PROSITE" id="PS50102"/>
    </source>
</evidence>
<accession>A0A074XKB6</accession>
<dbReference type="PANTHER" id="PTHR32343">
    <property type="entry name" value="SERINE/ARGININE-RICH SPLICING FACTOR"/>
    <property type="match status" value="1"/>
</dbReference>
<dbReference type="Gene3D" id="3.30.70.330">
    <property type="match status" value="1"/>
</dbReference>